<sequence length="386" mass="41154">MADEPTPPASAAAVTAEDRRQAEPIETPVVANTPAGWLPPTRSTRMTATIVAMALVGIFAVLYAWGLPPFTSAQQTTDNAYVRGQTTLISPQVTGYVTQVTVQDYQQVKAGQVLARIDDAIYRQRVQQAEANLAAQIANLANSAQTRNSRAASETARQAEIGSAEAQLARARADMARVDDLVADGSVSLRERDQTRAALLQAQAAVAQARAGREIARQDVRSTDVNRGALEAAVEQARAALELAKIDLGHTVIVAPRDGQLGAVGVRVGQYVTSGSQLTYLVPDTLWVTANYKEGQTARMAPGQRAWFDVDGLEGARVYGRLAQIAPATGSEFAVLKSDNATGNFVKVAQRISVRISIDPRQELAKRLRPGMSVEATVDTASGPVR</sequence>
<evidence type="ECO:0000256" key="1">
    <source>
        <dbReference type="SAM" id="MobiDB-lite"/>
    </source>
</evidence>
<evidence type="ECO:0000313" key="5">
    <source>
        <dbReference type="Proteomes" id="UP001218362"/>
    </source>
</evidence>
<dbReference type="PANTHER" id="PTHR30386:SF24">
    <property type="entry name" value="MULTIDRUG RESISTANCE EFFLUX PUMP"/>
    <property type="match status" value="1"/>
</dbReference>
<proteinExistence type="predicted"/>
<accession>A0AAJ5X5W5</accession>
<dbReference type="InterPro" id="IPR058625">
    <property type="entry name" value="MdtA-like_BSH"/>
</dbReference>
<dbReference type="Gene3D" id="2.40.50.100">
    <property type="match status" value="1"/>
</dbReference>
<dbReference type="Proteomes" id="UP001218362">
    <property type="component" value="Chromosome"/>
</dbReference>
<dbReference type="InterPro" id="IPR050739">
    <property type="entry name" value="MFP"/>
</dbReference>
<dbReference type="Pfam" id="PF25917">
    <property type="entry name" value="BSH_RND"/>
    <property type="match status" value="1"/>
</dbReference>
<dbReference type="SUPFAM" id="SSF111369">
    <property type="entry name" value="HlyD-like secretion proteins"/>
    <property type="match status" value="3"/>
</dbReference>
<dbReference type="Gene3D" id="1.10.287.470">
    <property type="entry name" value="Helix hairpin bin"/>
    <property type="match status" value="1"/>
</dbReference>
<dbReference type="PANTHER" id="PTHR30386">
    <property type="entry name" value="MEMBRANE FUSION SUBUNIT OF EMRAB-TOLC MULTIDRUG EFFLUX PUMP"/>
    <property type="match status" value="1"/>
</dbReference>
<keyword evidence="2" id="KW-0812">Transmembrane</keyword>
<feature type="domain" description="Multidrug resistance protein MdtA-like barrel-sandwich hybrid" evidence="3">
    <location>
        <begin position="89"/>
        <end position="282"/>
    </location>
</feature>
<keyword evidence="2" id="KW-0472">Membrane</keyword>
<evidence type="ECO:0000313" key="4">
    <source>
        <dbReference type="EMBL" id="WEK46580.1"/>
    </source>
</evidence>
<keyword evidence="2" id="KW-1133">Transmembrane helix</keyword>
<evidence type="ECO:0000256" key="2">
    <source>
        <dbReference type="SAM" id="Phobius"/>
    </source>
</evidence>
<dbReference type="PRINTS" id="PR01490">
    <property type="entry name" value="RTXTOXIND"/>
</dbReference>
<reference evidence="4" key="1">
    <citation type="submission" date="2023-03" db="EMBL/GenBank/DDBJ databases">
        <title>Andean soil-derived lignocellulolytic bacterial consortium as a source of novel taxa and putative plastic-active enzymes.</title>
        <authorList>
            <person name="Diaz-Garcia L."/>
            <person name="Chuvochina M."/>
            <person name="Feuerriegel G."/>
            <person name="Bunk B."/>
            <person name="Sproer C."/>
            <person name="Streit W.R."/>
            <person name="Rodriguez L.M."/>
            <person name="Overmann J."/>
            <person name="Jimenez D.J."/>
        </authorList>
    </citation>
    <scope>NUCLEOTIDE SEQUENCE</scope>
    <source>
        <strain evidence="4">MAG 26</strain>
    </source>
</reference>
<feature type="region of interest" description="Disordered" evidence="1">
    <location>
        <begin position="1"/>
        <end position="25"/>
    </location>
</feature>
<dbReference type="GO" id="GO:0055085">
    <property type="term" value="P:transmembrane transport"/>
    <property type="evidence" value="ECO:0007669"/>
    <property type="project" value="InterPro"/>
</dbReference>
<evidence type="ECO:0000259" key="3">
    <source>
        <dbReference type="Pfam" id="PF25917"/>
    </source>
</evidence>
<dbReference type="Gene3D" id="2.40.30.170">
    <property type="match status" value="1"/>
</dbReference>
<dbReference type="AlphaFoldDB" id="A0AAJ5X5W5"/>
<gene>
    <name evidence="4" type="ORF">P0Y56_16480</name>
</gene>
<name>A0AAJ5X5W5_9SPHN</name>
<dbReference type="KEGG" id="acob:P0Y56_16480"/>
<protein>
    <submittedName>
        <fullName evidence="4">HlyD family secretion protein</fullName>
    </submittedName>
</protein>
<feature type="transmembrane region" description="Helical" evidence="2">
    <location>
        <begin position="46"/>
        <end position="66"/>
    </location>
</feature>
<organism evidence="4 5">
    <name type="scientific">Candidatus Andeanibacterium colombiense</name>
    <dbReference type="NCBI Taxonomy" id="3121345"/>
    <lineage>
        <taxon>Bacteria</taxon>
        <taxon>Pseudomonadati</taxon>
        <taxon>Pseudomonadota</taxon>
        <taxon>Alphaproteobacteria</taxon>
        <taxon>Sphingomonadales</taxon>
        <taxon>Sphingomonadaceae</taxon>
        <taxon>Candidatus Andeanibacterium</taxon>
    </lineage>
</organism>
<dbReference type="EMBL" id="CP119316">
    <property type="protein sequence ID" value="WEK46580.1"/>
    <property type="molecule type" value="Genomic_DNA"/>
</dbReference>